<dbReference type="OrthoDB" id="1047602at2759"/>
<reference evidence="8" key="1">
    <citation type="journal article" date="2022" name="Cell">
        <title>Repeat-based holocentromeres influence genome architecture and karyotype evolution.</title>
        <authorList>
            <person name="Hofstatter P.G."/>
            <person name="Thangavel G."/>
            <person name="Lux T."/>
            <person name="Neumann P."/>
            <person name="Vondrak T."/>
            <person name="Novak P."/>
            <person name="Zhang M."/>
            <person name="Costa L."/>
            <person name="Castellani M."/>
            <person name="Scott A."/>
            <person name="Toegelov H."/>
            <person name="Fuchs J."/>
            <person name="Mata-Sucre Y."/>
            <person name="Dias Y."/>
            <person name="Vanzela A.L.L."/>
            <person name="Huettel B."/>
            <person name="Almeida C.C.S."/>
            <person name="Simkova H."/>
            <person name="Souza G."/>
            <person name="Pedrosa-Harand A."/>
            <person name="Macas J."/>
            <person name="Mayer K.F.X."/>
            <person name="Houben A."/>
            <person name="Marques A."/>
        </authorList>
    </citation>
    <scope>NUCLEOTIDE SEQUENCE</scope>
    <source>
        <strain evidence="8">RhyBre1mFocal</strain>
    </source>
</reference>
<dbReference type="PANTHER" id="PTHR31448:SF45">
    <property type="entry name" value="EXPRESSED PROTEIN"/>
    <property type="match status" value="1"/>
</dbReference>
<feature type="region of interest" description="Disordered" evidence="6">
    <location>
        <begin position="253"/>
        <end position="326"/>
    </location>
</feature>
<proteinExistence type="predicted"/>
<comment type="subcellular location">
    <subcellularLocation>
        <location evidence="1">Membrane</location>
        <topology evidence="1">Single-pass membrane protein</topology>
    </subcellularLocation>
</comment>
<dbReference type="Proteomes" id="UP001151287">
    <property type="component" value="Unassembled WGS sequence"/>
</dbReference>
<dbReference type="GO" id="GO:0016020">
    <property type="term" value="C:membrane"/>
    <property type="evidence" value="ECO:0007669"/>
    <property type="project" value="UniProtKB-SubCell"/>
</dbReference>
<evidence type="ECO:0000259" key="7">
    <source>
        <dbReference type="PROSITE" id="PS51775"/>
    </source>
</evidence>
<evidence type="ECO:0000256" key="5">
    <source>
        <dbReference type="SAM" id="Coils"/>
    </source>
</evidence>
<evidence type="ECO:0000313" key="8">
    <source>
        <dbReference type="EMBL" id="KAJ1687087.1"/>
    </source>
</evidence>
<accession>A0A9Q0HHM9</accession>
<dbReference type="Pfam" id="PF04576">
    <property type="entry name" value="Zein-binding"/>
    <property type="match status" value="1"/>
</dbReference>
<evidence type="ECO:0000256" key="1">
    <source>
        <dbReference type="ARBA" id="ARBA00004167"/>
    </source>
</evidence>
<dbReference type="GO" id="GO:0080115">
    <property type="term" value="F:myosin XI tail binding"/>
    <property type="evidence" value="ECO:0007669"/>
    <property type="project" value="UniProtKB-ARBA"/>
</dbReference>
<protein>
    <recommendedName>
        <fullName evidence="7">GTD-binding domain-containing protein</fullName>
    </recommendedName>
</protein>
<gene>
    <name evidence="8" type="ORF">LUZ63_018477</name>
</gene>
<evidence type="ECO:0000256" key="4">
    <source>
        <dbReference type="ARBA" id="ARBA00023136"/>
    </source>
</evidence>
<feature type="compositionally biased region" description="Basic and acidic residues" evidence="6">
    <location>
        <begin position="164"/>
        <end position="185"/>
    </location>
</feature>
<dbReference type="EMBL" id="JAMQYH010000005">
    <property type="protein sequence ID" value="KAJ1687087.1"/>
    <property type="molecule type" value="Genomic_DNA"/>
</dbReference>
<dbReference type="AlphaFoldDB" id="A0A9Q0HHM9"/>
<dbReference type="PANTHER" id="PTHR31448">
    <property type="entry name" value="MYOSIN-BINDING PROTEIN 2"/>
    <property type="match status" value="1"/>
</dbReference>
<evidence type="ECO:0000256" key="3">
    <source>
        <dbReference type="ARBA" id="ARBA00022989"/>
    </source>
</evidence>
<organism evidence="8 9">
    <name type="scientific">Rhynchospora breviuscula</name>
    <dbReference type="NCBI Taxonomy" id="2022672"/>
    <lineage>
        <taxon>Eukaryota</taxon>
        <taxon>Viridiplantae</taxon>
        <taxon>Streptophyta</taxon>
        <taxon>Embryophyta</taxon>
        <taxon>Tracheophyta</taxon>
        <taxon>Spermatophyta</taxon>
        <taxon>Magnoliopsida</taxon>
        <taxon>Liliopsida</taxon>
        <taxon>Poales</taxon>
        <taxon>Cyperaceae</taxon>
        <taxon>Cyperoideae</taxon>
        <taxon>Rhynchosporeae</taxon>
        <taxon>Rhynchospora</taxon>
    </lineage>
</organism>
<keyword evidence="3" id="KW-1133">Transmembrane helix</keyword>
<dbReference type="InterPro" id="IPR007656">
    <property type="entry name" value="GTD-bd"/>
</dbReference>
<keyword evidence="4" id="KW-0472">Membrane</keyword>
<dbReference type="PROSITE" id="PS51775">
    <property type="entry name" value="GTD_BINDING"/>
    <property type="match status" value="1"/>
</dbReference>
<evidence type="ECO:0000256" key="2">
    <source>
        <dbReference type="ARBA" id="ARBA00022692"/>
    </source>
</evidence>
<sequence>MVSRNRAKPRNFSPGTFSRMSSAFNEWCLIIFLFVTATLSHLASKFARFFRLQAPCLLCSQLYKRSWFSGDSICDAHKLEISCLVYCQRHNKLGFSQGFCKRCEFSFPNSAHEDLKSDRGECVCCFRKAGNAHKMKEKGRDSQRKKHSKKANLIDLEETEYRELKTMSDSDSESKNRSEYPERSIRTNATDGVSTSLIPEKVICAIPDMPSNSMTYPDKKIGMEDINWNHISASSGTKGVSLSGLSRSVPQPVVTESAKTKDIEEVSDSESIKPALSEARQTTSEPCGPKRTPCHISIKRVLSNRAPVQSPRPSEIISAKSNPRSEEEVKTFISQMSTPRAPRPSAYLDDSTNRRISMSSVDSFEVDMLGEISGEVTVDDLKIIIHNLRKELEAERSASTVAANEAMNMITRLQKEKAEVQLESSQYLRMMEEQAEYDHDALVKLNDLLTDREKDLLDAEAELEDFKRDFSEFEKRLGLGDEKGYIMEQLRWLTERVSSHFEENQGAKMEALEKRELGEMKVVVMGLEERFEAIEANQRFTMNLLSLMRENNPEGLKFVEEVMGHLRELQKIACAKNQ</sequence>
<feature type="coiled-coil region" evidence="5">
    <location>
        <begin position="378"/>
        <end position="476"/>
    </location>
</feature>
<keyword evidence="9" id="KW-1185">Reference proteome</keyword>
<keyword evidence="2" id="KW-0812">Transmembrane</keyword>
<evidence type="ECO:0000313" key="9">
    <source>
        <dbReference type="Proteomes" id="UP001151287"/>
    </source>
</evidence>
<name>A0A9Q0HHM9_9POAL</name>
<dbReference type="InterPro" id="IPR039306">
    <property type="entry name" value="MYOB"/>
</dbReference>
<feature type="domain" description="GTD-binding" evidence="7">
    <location>
        <begin position="369"/>
        <end position="467"/>
    </location>
</feature>
<comment type="caution">
    <text evidence="8">The sequence shown here is derived from an EMBL/GenBank/DDBJ whole genome shotgun (WGS) entry which is preliminary data.</text>
</comment>
<keyword evidence="5" id="KW-0175">Coiled coil</keyword>
<feature type="region of interest" description="Disordered" evidence="6">
    <location>
        <begin position="164"/>
        <end position="189"/>
    </location>
</feature>
<evidence type="ECO:0000256" key="6">
    <source>
        <dbReference type="SAM" id="MobiDB-lite"/>
    </source>
</evidence>